<gene>
    <name evidence="1" type="ORF">SAMN05421742_11133</name>
</gene>
<evidence type="ECO:0000313" key="1">
    <source>
        <dbReference type="EMBL" id="SDH73195.1"/>
    </source>
</evidence>
<name>A0A1G8ETM3_9PROT</name>
<accession>A0A1G8ETM3</accession>
<reference evidence="2" key="1">
    <citation type="submission" date="2016-10" db="EMBL/GenBank/DDBJ databases">
        <authorList>
            <person name="Varghese N."/>
            <person name="Submissions S."/>
        </authorList>
    </citation>
    <scope>NUCLEOTIDE SEQUENCE [LARGE SCALE GENOMIC DNA]</scope>
    <source>
        <strain evidence="2">930I</strain>
    </source>
</reference>
<proteinExistence type="predicted"/>
<keyword evidence="2" id="KW-1185">Reference proteome</keyword>
<evidence type="ECO:0000313" key="2">
    <source>
        <dbReference type="Proteomes" id="UP000217076"/>
    </source>
</evidence>
<sequence length="153" mass="16351">MSDQPPPDSTPRQRWMAALARAPRRRLAEAVAALDPLPEHTVLRPPEVGLGLVRGRMGGDGRPFNLGEMTLTRCTVRTSAGHLGHATIAGRDRAKAELAALLDALLQEPARQPALLSGLIAPLIAEQAAARTACQADTATTRVDFFTMVRGDE</sequence>
<dbReference type="AlphaFoldDB" id="A0A1G8ETM3"/>
<organism evidence="1 2">
    <name type="scientific">Roseospirillum parvum</name>
    <dbReference type="NCBI Taxonomy" id="83401"/>
    <lineage>
        <taxon>Bacteria</taxon>
        <taxon>Pseudomonadati</taxon>
        <taxon>Pseudomonadota</taxon>
        <taxon>Alphaproteobacteria</taxon>
        <taxon>Rhodospirillales</taxon>
        <taxon>Rhodospirillaceae</taxon>
        <taxon>Roseospirillum</taxon>
    </lineage>
</organism>
<dbReference type="GO" id="GO:0015716">
    <property type="term" value="P:organic phosphonate transport"/>
    <property type="evidence" value="ECO:0007669"/>
    <property type="project" value="InterPro"/>
</dbReference>
<dbReference type="Proteomes" id="UP000217076">
    <property type="component" value="Unassembled WGS sequence"/>
</dbReference>
<dbReference type="NCBIfam" id="TIGR03293">
    <property type="entry name" value="PhnG_redo"/>
    <property type="match status" value="1"/>
</dbReference>
<protein>
    <submittedName>
        <fullName evidence="1">Alpha-D-ribose 1-methylphosphonate 5-triphosphate synthase subunit PhnG</fullName>
    </submittedName>
</protein>
<dbReference type="RefSeq" id="WP_092621182.1">
    <property type="nucleotide sequence ID" value="NZ_FNCV01000011.1"/>
</dbReference>
<dbReference type="Pfam" id="PF06754">
    <property type="entry name" value="PhnG"/>
    <property type="match status" value="1"/>
</dbReference>
<dbReference type="GO" id="GO:0019634">
    <property type="term" value="P:organic phosphonate metabolic process"/>
    <property type="evidence" value="ECO:0007669"/>
    <property type="project" value="InterPro"/>
</dbReference>
<dbReference type="STRING" id="83401.SAMN05421742_11133"/>
<dbReference type="InterPro" id="IPR009609">
    <property type="entry name" value="Phosphonate_metab_PhnG"/>
</dbReference>
<dbReference type="OrthoDB" id="530475at2"/>
<dbReference type="EMBL" id="FNCV01000011">
    <property type="protein sequence ID" value="SDH73195.1"/>
    <property type="molecule type" value="Genomic_DNA"/>
</dbReference>